<reference evidence="2" key="2">
    <citation type="submission" date="2021-01" db="UniProtKB">
        <authorList>
            <consortium name="EnsemblPlants"/>
        </authorList>
    </citation>
    <scope>IDENTIFICATION</scope>
</reference>
<organism evidence="2 3">
    <name type="scientific">Quercus lobata</name>
    <name type="common">Valley oak</name>
    <dbReference type="NCBI Taxonomy" id="97700"/>
    <lineage>
        <taxon>Eukaryota</taxon>
        <taxon>Viridiplantae</taxon>
        <taxon>Streptophyta</taxon>
        <taxon>Embryophyta</taxon>
        <taxon>Tracheophyta</taxon>
        <taxon>Spermatophyta</taxon>
        <taxon>Magnoliopsida</taxon>
        <taxon>eudicotyledons</taxon>
        <taxon>Gunneridae</taxon>
        <taxon>Pentapetalae</taxon>
        <taxon>rosids</taxon>
        <taxon>fabids</taxon>
        <taxon>Fagales</taxon>
        <taxon>Fagaceae</taxon>
        <taxon>Quercus</taxon>
    </lineage>
</organism>
<reference evidence="2 3" key="1">
    <citation type="journal article" date="2016" name="G3 (Bethesda)">
        <title>First Draft Assembly and Annotation of the Genome of a California Endemic Oak Quercus lobata Nee (Fagaceae).</title>
        <authorList>
            <person name="Sork V.L."/>
            <person name="Fitz-Gibbon S.T."/>
            <person name="Puiu D."/>
            <person name="Crepeau M."/>
            <person name="Gugger P.F."/>
            <person name="Sherman R."/>
            <person name="Stevens K."/>
            <person name="Langley C.H."/>
            <person name="Pellegrini M."/>
            <person name="Salzberg S.L."/>
        </authorList>
    </citation>
    <scope>NUCLEOTIDE SEQUENCE [LARGE SCALE GENOMIC DNA]</scope>
    <source>
        <strain evidence="2 3">cv. SW786</strain>
    </source>
</reference>
<keyword evidence="1" id="KW-1133">Transmembrane helix</keyword>
<dbReference type="EMBL" id="LRBV02000011">
    <property type="status" value="NOT_ANNOTATED_CDS"/>
    <property type="molecule type" value="Genomic_DNA"/>
</dbReference>
<accession>A0A7N2MXU2</accession>
<sequence>MMVFKFGVRLLWEAWQDLNLIILIIVVVLSLALGIKTEVVLDAHNGVISTMKPGANWVDMHLLEWMHVFYGVRKIWEEGWGFLHGEVHEEMMHHLFFNDTSFCYGPSLLCWEVALLHISVS</sequence>
<dbReference type="Proteomes" id="UP000594261">
    <property type="component" value="Chromosome 11"/>
</dbReference>
<evidence type="ECO:0000256" key="1">
    <source>
        <dbReference type="SAM" id="Phobius"/>
    </source>
</evidence>
<keyword evidence="1" id="KW-0812">Transmembrane</keyword>
<feature type="transmembrane region" description="Helical" evidence="1">
    <location>
        <begin position="20"/>
        <end position="41"/>
    </location>
</feature>
<evidence type="ECO:0000313" key="2">
    <source>
        <dbReference type="EnsemblPlants" id="QL11p023758:mrna"/>
    </source>
</evidence>
<dbReference type="EnsemblPlants" id="QL11p023758:mrna">
    <property type="protein sequence ID" value="QL11p023758:mrna"/>
    <property type="gene ID" value="QL11p023758"/>
</dbReference>
<dbReference type="AlphaFoldDB" id="A0A7N2MXU2"/>
<keyword evidence="1" id="KW-0472">Membrane</keyword>
<dbReference type="InParanoid" id="A0A7N2MXU2"/>
<evidence type="ECO:0000313" key="3">
    <source>
        <dbReference type="Proteomes" id="UP000594261"/>
    </source>
</evidence>
<proteinExistence type="predicted"/>
<keyword evidence="3" id="KW-1185">Reference proteome</keyword>
<protein>
    <submittedName>
        <fullName evidence="2">Uncharacterized protein</fullName>
    </submittedName>
</protein>
<name>A0A7N2MXU2_QUELO</name>
<dbReference type="Gramene" id="QL11p023758:mrna">
    <property type="protein sequence ID" value="QL11p023758:mrna"/>
    <property type="gene ID" value="QL11p023758"/>
</dbReference>